<dbReference type="EC" id="2.7.1.26" evidence="14"/>
<evidence type="ECO:0000256" key="1">
    <source>
        <dbReference type="ARBA" id="ARBA00004726"/>
    </source>
</evidence>
<dbReference type="InterPro" id="IPR023468">
    <property type="entry name" value="Riboflavin_kinase"/>
</dbReference>
<evidence type="ECO:0000256" key="7">
    <source>
        <dbReference type="ARBA" id="ARBA00022741"/>
    </source>
</evidence>
<comment type="catalytic activity">
    <reaction evidence="13 14">
        <text>FMN + ATP + H(+) = FAD + diphosphate</text>
        <dbReference type="Rhea" id="RHEA:17237"/>
        <dbReference type="ChEBI" id="CHEBI:15378"/>
        <dbReference type="ChEBI" id="CHEBI:30616"/>
        <dbReference type="ChEBI" id="CHEBI:33019"/>
        <dbReference type="ChEBI" id="CHEBI:57692"/>
        <dbReference type="ChEBI" id="CHEBI:58210"/>
        <dbReference type="EC" id="2.7.7.2"/>
    </reaction>
</comment>
<dbReference type="AlphaFoldDB" id="A0A510JH79"/>
<dbReference type="Gene3D" id="2.40.30.30">
    <property type="entry name" value="Riboflavin kinase-like"/>
    <property type="match status" value="1"/>
</dbReference>
<keyword evidence="10 14" id="KW-0067">ATP-binding</keyword>
<evidence type="ECO:0000256" key="11">
    <source>
        <dbReference type="ARBA" id="ARBA00023268"/>
    </source>
</evidence>
<dbReference type="SMART" id="SM00904">
    <property type="entry name" value="Flavokinase"/>
    <property type="match status" value="1"/>
</dbReference>
<dbReference type="NCBIfam" id="NF004162">
    <property type="entry name" value="PRK05627.1-5"/>
    <property type="match status" value="1"/>
</dbReference>
<evidence type="ECO:0000256" key="13">
    <source>
        <dbReference type="ARBA" id="ARBA00049494"/>
    </source>
</evidence>
<sequence length="333" mass="38877">MKFITENLSDIKDIVEYNDDLESVDSDKNLKEIKRNKNIVILGNFDGVHIGHQIILQKAVKQAKEKNLKTIVYTFREYPKNQQTKITTCSEKAYLLNENGIDYLYLEQFEKVRNYTPKEFVEKVLVDILNATEVYCGFNFTFGKEKSGNTDTLEKLLTEKNIKLNVQEPILDENGEIISSTRVRNYIKEGNFEKVRKLLGHNFIILGEVIYGKQLGRVIGFPTANLRFENKIYPEFGVYGVKICIQDDEKVYNGVMNIGRNPTVDVGVLSVETNIFDFNEDIYGKVIFIEILENIRHEKKFESVDELKEQIGKDVSYWKNKISYWRKKYQKEK</sequence>
<feature type="domain" description="Riboflavin kinase" evidence="15">
    <location>
        <begin position="198"/>
        <end position="323"/>
    </location>
</feature>
<evidence type="ECO:0000256" key="5">
    <source>
        <dbReference type="ARBA" id="ARBA00022679"/>
    </source>
</evidence>
<dbReference type="UniPathway" id="UPA00276">
    <property type="reaction ID" value="UER00406"/>
</dbReference>
<dbReference type="GO" id="GO:0009398">
    <property type="term" value="P:FMN biosynthetic process"/>
    <property type="evidence" value="ECO:0007669"/>
    <property type="project" value="UniProtKB-UniRule"/>
</dbReference>
<evidence type="ECO:0000256" key="4">
    <source>
        <dbReference type="ARBA" id="ARBA00022643"/>
    </source>
</evidence>
<dbReference type="SUPFAM" id="SSF82114">
    <property type="entry name" value="Riboflavin kinase-like"/>
    <property type="match status" value="1"/>
</dbReference>
<comment type="similarity">
    <text evidence="14">Belongs to the ribF family.</text>
</comment>
<evidence type="ECO:0000256" key="8">
    <source>
        <dbReference type="ARBA" id="ARBA00022777"/>
    </source>
</evidence>
<evidence type="ECO:0000259" key="15">
    <source>
        <dbReference type="SMART" id="SM00904"/>
    </source>
</evidence>
<evidence type="ECO:0000256" key="2">
    <source>
        <dbReference type="ARBA" id="ARBA00005201"/>
    </source>
</evidence>
<comment type="catalytic activity">
    <reaction evidence="12 14">
        <text>riboflavin + ATP = FMN + ADP + H(+)</text>
        <dbReference type="Rhea" id="RHEA:14357"/>
        <dbReference type="ChEBI" id="CHEBI:15378"/>
        <dbReference type="ChEBI" id="CHEBI:30616"/>
        <dbReference type="ChEBI" id="CHEBI:57986"/>
        <dbReference type="ChEBI" id="CHEBI:58210"/>
        <dbReference type="ChEBI" id="CHEBI:456216"/>
        <dbReference type="EC" id="2.7.1.26"/>
    </reaction>
</comment>
<dbReference type="InterPro" id="IPR015864">
    <property type="entry name" value="FAD_synthase"/>
</dbReference>
<dbReference type="PANTHER" id="PTHR22749">
    <property type="entry name" value="RIBOFLAVIN KINASE/FMN ADENYLYLTRANSFERASE"/>
    <property type="match status" value="1"/>
</dbReference>
<dbReference type="CDD" id="cd02064">
    <property type="entry name" value="FAD_synthetase_N"/>
    <property type="match status" value="1"/>
</dbReference>
<keyword evidence="5 14" id="KW-0808">Transferase</keyword>
<evidence type="ECO:0000256" key="3">
    <source>
        <dbReference type="ARBA" id="ARBA00022630"/>
    </source>
</evidence>
<dbReference type="OrthoDB" id="9803667at2"/>
<dbReference type="UniPathway" id="UPA00277">
    <property type="reaction ID" value="UER00407"/>
</dbReference>
<keyword evidence="11" id="KW-0511">Multifunctional enzyme</keyword>
<evidence type="ECO:0000256" key="9">
    <source>
        <dbReference type="ARBA" id="ARBA00022827"/>
    </source>
</evidence>
<dbReference type="GO" id="GO:0003919">
    <property type="term" value="F:FMN adenylyltransferase activity"/>
    <property type="evidence" value="ECO:0007669"/>
    <property type="project" value="UniProtKB-UniRule"/>
</dbReference>
<dbReference type="InterPro" id="IPR014729">
    <property type="entry name" value="Rossmann-like_a/b/a_fold"/>
</dbReference>
<dbReference type="InterPro" id="IPR002606">
    <property type="entry name" value="Riboflavin_kinase_bac"/>
</dbReference>
<reference evidence="16 17" key="1">
    <citation type="submission" date="2019-07" db="EMBL/GenBank/DDBJ databases">
        <title>Complete Genome Sequence of Leptotrichia hofstadii Strain JCM16775.</title>
        <authorList>
            <person name="Watanabe S."/>
            <person name="Cui L."/>
        </authorList>
    </citation>
    <scope>NUCLEOTIDE SEQUENCE [LARGE SCALE GENOMIC DNA]</scope>
    <source>
        <strain evidence="16 17">JCM16775</strain>
    </source>
</reference>
<comment type="pathway">
    <text evidence="2 14">Cofactor biosynthesis; FMN biosynthesis; FMN from riboflavin (ATP route): step 1/1.</text>
</comment>
<evidence type="ECO:0000313" key="16">
    <source>
        <dbReference type="EMBL" id="BBM38638.1"/>
    </source>
</evidence>
<dbReference type="InterPro" id="IPR015865">
    <property type="entry name" value="Riboflavin_kinase_bac/euk"/>
</dbReference>
<dbReference type="GO" id="GO:0005524">
    <property type="term" value="F:ATP binding"/>
    <property type="evidence" value="ECO:0007669"/>
    <property type="project" value="UniProtKB-UniRule"/>
</dbReference>
<dbReference type="SUPFAM" id="SSF52374">
    <property type="entry name" value="Nucleotidylyl transferase"/>
    <property type="match status" value="1"/>
</dbReference>
<evidence type="ECO:0000256" key="10">
    <source>
        <dbReference type="ARBA" id="ARBA00022840"/>
    </source>
</evidence>
<dbReference type="RefSeq" id="WP_026746268.1">
    <property type="nucleotide sequence ID" value="NZ_AP019823.1"/>
</dbReference>
<keyword evidence="17" id="KW-1185">Reference proteome</keyword>
<evidence type="ECO:0000256" key="14">
    <source>
        <dbReference type="PIRNR" id="PIRNR004491"/>
    </source>
</evidence>
<dbReference type="PIRSF" id="PIRSF004491">
    <property type="entry name" value="FAD_Synth"/>
    <property type="match status" value="1"/>
</dbReference>
<keyword evidence="6 14" id="KW-0548">Nucleotidyltransferase</keyword>
<dbReference type="InterPro" id="IPR023465">
    <property type="entry name" value="Riboflavin_kinase_dom_sf"/>
</dbReference>
<comment type="pathway">
    <text evidence="1 14">Cofactor biosynthesis; FAD biosynthesis; FAD from FMN: step 1/1.</text>
</comment>
<proteinExistence type="inferred from homology"/>
<evidence type="ECO:0000256" key="6">
    <source>
        <dbReference type="ARBA" id="ARBA00022695"/>
    </source>
</evidence>
<dbReference type="GO" id="GO:0006747">
    <property type="term" value="P:FAD biosynthetic process"/>
    <property type="evidence" value="ECO:0007669"/>
    <property type="project" value="UniProtKB-UniRule"/>
</dbReference>
<keyword evidence="9 14" id="KW-0274">FAD</keyword>
<dbReference type="PANTHER" id="PTHR22749:SF6">
    <property type="entry name" value="RIBOFLAVIN KINASE"/>
    <property type="match status" value="1"/>
</dbReference>
<dbReference type="Pfam" id="PF06574">
    <property type="entry name" value="FAD_syn"/>
    <property type="match status" value="1"/>
</dbReference>
<dbReference type="NCBIfam" id="TIGR00083">
    <property type="entry name" value="ribF"/>
    <property type="match status" value="1"/>
</dbReference>
<keyword evidence="8 14" id="KW-0418">Kinase</keyword>
<dbReference type="EMBL" id="AP019823">
    <property type="protein sequence ID" value="BBM38638.1"/>
    <property type="molecule type" value="Genomic_DNA"/>
</dbReference>
<evidence type="ECO:0000313" key="17">
    <source>
        <dbReference type="Proteomes" id="UP000321892"/>
    </source>
</evidence>
<dbReference type="GO" id="GO:0009231">
    <property type="term" value="P:riboflavin biosynthetic process"/>
    <property type="evidence" value="ECO:0007669"/>
    <property type="project" value="InterPro"/>
</dbReference>
<dbReference type="Proteomes" id="UP000321892">
    <property type="component" value="Chromosome"/>
</dbReference>
<dbReference type="EC" id="2.7.7.2" evidence="14"/>
<accession>A0A510JH79</accession>
<evidence type="ECO:0000256" key="12">
    <source>
        <dbReference type="ARBA" id="ARBA00047880"/>
    </source>
</evidence>
<name>A0A510JH79_9FUSO</name>
<protein>
    <recommendedName>
        <fullName evidence="14">Riboflavin biosynthesis protein</fullName>
    </recommendedName>
    <domain>
        <recommendedName>
            <fullName evidence="14">Riboflavin kinase</fullName>
            <ecNumber evidence="14">2.7.1.26</ecNumber>
        </recommendedName>
        <alternativeName>
            <fullName evidence="14">Flavokinase</fullName>
        </alternativeName>
    </domain>
    <domain>
        <recommendedName>
            <fullName evidence="14">FMN adenylyltransferase</fullName>
            <ecNumber evidence="14">2.7.7.2</ecNumber>
        </recommendedName>
        <alternativeName>
            <fullName evidence="14">FAD pyrophosphorylase</fullName>
        </alternativeName>
        <alternativeName>
            <fullName evidence="14">FAD synthase</fullName>
        </alternativeName>
    </domain>
</protein>
<keyword evidence="4 14" id="KW-0288">FMN</keyword>
<gene>
    <name evidence="16" type="ORF">JCM16775_1347</name>
</gene>
<dbReference type="KEGG" id="lhf:JCM16775_1347"/>
<dbReference type="GO" id="GO:0008531">
    <property type="term" value="F:riboflavin kinase activity"/>
    <property type="evidence" value="ECO:0007669"/>
    <property type="project" value="UniProtKB-UniRule"/>
</dbReference>
<keyword evidence="3 14" id="KW-0285">Flavoprotein</keyword>
<organism evidence="16 17">
    <name type="scientific">Leptotrichia hofstadii</name>
    <dbReference type="NCBI Taxonomy" id="157688"/>
    <lineage>
        <taxon>Bacteria</taxon>
        <taxon>Fusobacteriati</taxon>
        <taxon>Fusobacteriota</taxon>
        <taxon>Fusobacteriia</taxon>
        <taxon>Fusobacteriales</taxon>
        <taxon>Leptotrichiaceae</taxon>
        <taxon>Leptotrichia</taxon>
    </lineage>
</organism>
<keyword evidence="7 14" id="KW-0547">Nucleotide-binding</keyword>
<dbReference type="Gene3D" id="3.40.50.620">
    <property type="entry name" value="HUPs"/>
    <property type="match status" value="1"/>
</dbReference>
<dbReference type="Pfam" id="PF01687">
    <property type="entry name" value="Flavokinase"/>
    <property type="match status" value="1"/>
</dbReference>